<comment type="caution">
    <text evidence="11">The sequence shown here is derived from an EMBL/GenBank/DDBJ whole genome shotgun (WGS) entry which is preliminary data.</text>
</comment>
<dbReference type="PANTHER" id="PTHR33451">
    <property type="entry name" value="MALATE-2H(+)/NA(+)-LACTATE ANTIPORTER"/>
    <property type="match status" value="1"/>
</dbReference>
<evidence type="ECO:0000259" key="10">
    <source>
        <dbReference type="Pfam" id="PF03553"/>
    </source>
</evidence>
<organism evidence="11">
    <name type="scientific">marine sediment metagenome</name>
    <dbReference type="NCBI Taxonomy" id="412755"/>
    <lineage>
        <taxon>unclassified sequences</taxon>
        <taxon>metagenomes</taxon>
        <taxon>ecological metagenomes</taxon>
    </lineage>
</organism>
<dbReference type="InterPro" id="IPR052180">
    <property type="entry name" value="NhaC_Na-H+_Antiporter"/>
</dbReference>
<feature type="transmembrane region" description="Helical" evidence="9">
    <location>
        <begin position="75"/>
        <end position="96"/>
    </location>
</feature>
<reference evidence="11" key="1">
    <citation type="journal article" date="2014" name="Front. Microbiol.">
        <title>High frequency of phylogenetically diverse reductive dehalogenase-homologous genes in deep subseafloor sedimentary metagenomes.</title>
        <authorList>
            <person name="Kawai M."/>
            <person name="Futagami T."/>
            <person name="Toyoda A."/>
            <person name="Takaki Y."/>
            <person name="Nishi S."/>
            <person name="Hori S."/>
            <person name="Arai W."/>
            <person name="Tsubouchi T."/>
            <person name="Morono Y."/>
            <person name="Uchiyama I."/>
            <person name="Ito T."/>
            <person name="Fujiyama A."/>
            <person name="Inagaki F."/>
            <person name="Takami H."/>
        </authorList>
    </citation>
    <scope>NUCLEOTIDE SEQUENCE</scope>
    <source>
        <strain evidence="11">Expedition CK06-06</strain>
    </source>
</reference>
<keyword evidence="6 9" id="KW-1133">Transmembrane helix</keyword>
<feature type="transmembrane region" description="Helical" evidence="9">
    <location>
        <begin position="199"/>
        <end position="219"/>
    </location>
</feature>
<evidence type="ECO:0000313" key="11">
    <source>
        <dbReference type="EMBL" id="GAF83173.1"/>
    </source>
</evidence>
<evidence type="ECO:0000256" key="3">
    <source>
        <dbReference type="ARBA" id="ARBA00022449"/>
    </source>
</evidence>
<dbReference type="InterPro" id="IPR018461">
    <property type="entry name" value="Na/H_Antiport_NhaC-like_C"/>
</dbReference>
<accession>X0SPZ9</accession>
<evidence type="ECO:0000256" key="5">
    <source>
        <dbReference type="ARBA" id="ARBA00022692"/>
    </source>
</evidence>
<comment type="subcellular location">
    <subcellularLocation>
        <location evidence="1">Cell membrane</location>
        <topology evidence="1">Multi-pass membrane protein</topology>
    </subcellularLocation>
</comment>
<comment type="similarity">
    <text evidence="8">Belongs to the NhaC Na(+)/H(+) (TC 2.A.35) antiporter family.</text>
</comment>
<evidence type="ECO:0000256" key="8">
    <source>
        <dbReference type="ARBA" id="ARBA00038435"/>
    </source>
</evidence>
<keyword evidence="7 9" id="KW-0472">Membrane</keyword>
<dbReference type="AlphaFoldDB" id="X0SPZ9"/>
<dbReference type="NCBIfam" id="TIGR00931">
    <property type="entry name" value="antiport_nhaC"/>
    <property type="match status" value="1"/>
</dbReference>
<proteinExistence type="inferred from homology"/>
<feature type="transmembrane region" description="Helical" evidence="9">
    <location>
        <begin position="116"/>
        <end position="149"/>
    </location>
</feature>
<evidence type="ECO:0000256" key="1">
    <source>
        <dbReference type="ARBA" id="ARBA00004651"/>
    </source>
</evidence>
<keyword evidence="4" id="KW-1003">Cell membrane</keyword>
<gene>
    <name evidence="11" type="ORF">S01H1_09323</name>
</gene>
<feature type="transmembrane region" description="Helical" evidence="9">
    <location>
        <begin position="12"/>
        <end position="33"/>
    </location>
</feature>
<feature type="transmembrane region" description="Helical" evidence="9">
    <location>
        <begin position="45"/>
        <end position="63"/>
    </location>
</feature>
<feature type="transmembrane region" description="Helical" evidence="9">
    <location>
        <begin position="263"/>
        <end position="281"/>
    </location>
</feature>
<feature type="non-terminal residue" evidence="11">
    <location>
        <position position="450"/>
    </location>
</feature>
<sequence>EDNKREIRPPTMLDALIPILSLIILLGGAIYLYGDGATSGPTQVALLLATMIAGLIGLKNGFLWKDMGEAAAEGISTALGAIFILLAVGALVGTWMMSGTITTLVHLGVQFLSASWYYIACVIICALLALSIGSSWTVVGTIGIGLIAIAEALGVSPEITAGAIISGSYFGDKMSPLSETTNLASAVAGTDLYTHIKGMMWTAIPSILIALAIFGVIGLNTAPSTELDLTIVLEVLEDVYNISLWTFIPLIVVLVMSFRRISAFATIMVGALVGGLMAVILQPDLVITFANDPSLSTPMAMIKGIWSAMATGFTIETGYEGLDSLFSRGGMASMLTTVWLIISAMAFGGVMEFTGLLAKLMEPLVRRAKSERSLVASAGLTAIGMNVIAGDQYMAIVLPGRMFRELFHKKGIAPQTLSREIEDTGTITSPLIPWNSCGAYMSAALGIATI</sequence>
<keyword evidence="5 9" id="KW-0812">Transmembrane</keyword>
<evidence type="ECO:0000256" key="7">
    <source>
        <dbReference type="ARBA" id="ARBA00023136"/>
    </source>
</evidence>
<keyword evidence="2" id="KW-0813">Transport</keyword>
<name>X0SPZ9_9ZZZZ</name>
<dbReference type="GO" id="GO:0015297">
    <property type="term" value="F:antiporter activity"/>
    <property type="evidence" value="ECO:0007669"/>
    <property type="project" value="UniProtKB-KW"/>
</dbReference>
<dbReference type="Pfam" id="PF03553">
    <property type="entry name" value="Na_H_antiporter"/>
    <property type="match status" value="1"/>
</dbReference>
<feature type="transmembrane region" description="Helical" evidence="9">
    <location>
        <begin position="374"/>
        <end position="398"/>
    </location>
</feature>
<evidence type="ECO:0000256" key="4">
    <source>
        <dbReference type="ARBA" id="ARBA00022475"/>
    </source>
</evidence>
<keyword evidence="3" id="KW-0050">Antiport</keyword>
<dbReference type="EMBL" id="BARS01004768">
    <property type="protein sequence ID" value="GAF83173.1"/>
    <property type="molecule type" value="Genomic_DNA"/>
</dbReference>
<feature type="non-terminal residue" evidence="11">
    <location>
        <position position="1"/>
    </location>
</feature>
<evidence type="ECO:0000256" key="6">
    <source>
        <dbReference type="ARBA" id="ARBA00022989"/>
    </source>
</evidence>
<dbReference type="GO" id="GO:0005886">
    <property type="term" value="C:plasma membrane"/>
    <property type="evidence" value="ECO:0007669"/>
    <property type="project" value="UniProtKB-SubCell"/>
</dbReference>
<dbReference type="InterPro" id="IPR004770">
    <property type="entry name" value="Na/H_antiport_NhaC"/>
</dbReference>
<protein>
    <recommendedName>
        <fullName evidence="10">Na+/H+ antiporter NhaC-like C-terminal domain-containing protein</fullName>
    </recommendedName>
</protein>
<feature type="domain" description="Na+/H+ antiporter NhaC-like C-terminal" evidence="10">
    <location>
        <begin position="168"/>
        <end position="448"/>
    </location>
</feature>
<dbReference type="PANTHER" id="PTHR33451:SF3">
    <property type="entry name" value="MALATE-2H(+)_NA(+)-LACTATE ANTIPORTER"/>
    <property type="match status" value="1"/>
</dbReference>
<evidence type="ECO:0000256" key="2">
    <source>
        <dbReference type="ARBA" id="ARBA00022448"/>
    </source>
</evidence>
<feature type="transmembrane region" description="Helical" evidence="9">
    <location>
        <begin position="331"/>
        <end position="354"/>
    </location>
</feature>
<evidence type="ECO:0000256" key="9">
    <source>
        <dbReference type="SAM" id="Phobius"/>
    </source>
</evidence>